<proteinExistence type="predicted"/>
<dbReference type="EMBL" id="WJBH02000345">
    <property type="protein sequence ID" value="KAI9549223.1"/>
    <property type="molecule type" value="Genomic_DNA"/>
</dbReference>
<evidence type="ECO:0000313" key="3">
    <source>
        <dbReference type="Proteomes" id="UP000820818"/>
    </source>
</evidence>
<dbReference type="AlphaFoldDB" id="A0AAD5PL44"/>
<gene>
    <name evidence="2" type="ORF">GHT06_007584</name>
</gene>
<dbReference type="InterPro" id="IPR051450">
    <property type="entry name" value="Gfo/Idh/MocA_Oxidoreductases"/>
</dbReference>
<dbReference type="SUPFAM" id="SSF51735">
    <property type="entry name" value="NAD(P)-binding Rossmann-fold domains"/>
    <property type="match status" value="1"/>
</dbReference>
<dbReference type="InterPro" id="IPR036291">
    <property type="entry name" value="NAD(P)-bd_dom_sf"/>
</dbReference>
<protein>
    <recommendedName>
        <fullName evidence="1">Gfo/Idh/MocA-like oxidoreductase N-terminal domain-containing protein</fullName>
    </recommendedName>
</protein>
<sequence>MACSYGPGRYDLNYEEKGLDYPYAYVRWTEKRNMEAFQRLLDKGQINIDYLTTHEYSFEEAPKAFDMLVKKEEPFIGIALKYDVDKKHSKEIIKTQAVSNVPSDLAISFIGAGSYAQGNLLPNLIDSANIQKVGVLTNTGTTSKRVAEKFKFAFCAAEEKDVLDEKTNTVFIATRHDSHAKYVLKALKAGKNVFVEKPICLNETELEEIEQVYKENGKPVMIGFNRRFAPFVQKIKHKVGSGQMAMI</sequence>
<dbReference type="GO" id="GO:0000166">
    <property type="term" value="F:nucleotide binding"/>
    <property type="evidence" value="ECO:0007669"/>
    <property type="project" value="InterPro"/>
</dbReference>
<evidence type="ECO:0000313" key="2">
    <source>
        <dbReference type="EMBL" id="KAI9549223.1"/>
    </source>
</evidence>
<reference evidence="2" key="1">
    <citation type="submission" date="2022-05" db="EMBL/GenBank/DDBJ databases">
        <title>A multi-omics perspective on studying reproductive biology in Daphnia sinensis.</title>
        <authorList>
            <person name="Jia J."/>
        </authorList>
    </citation>
    <scope>NUCLEOTIDE SEQUENCE</scope>
    <source>
        <strain evidence="2">WSL</strain>
    </source>
</reference>
<dbReference type="PANTHER" id="PTHR43377">
    <property type="entry name" value="BILIVERDIN REDUCTASE A"/>
    <property type="match status" value="1"/>
</dbReference>
<comment type="caution">
    <text evidence="2">The sequence shown here is derived from an EMBL/GenBank/DDBJ whole genome shotgun (WGS) entry which is preliminary data.</text>
</comment>
<dbReference type="Pfam" id="PF01408">
    <property type="entry name" value="GFO_IDH_MocA"/>
    <property type="match status" value="1"/>
</dbReference>
<evidence type="ECO:0000259" key="1">
    <source>
        <dbReference type="Pfam" id="PF01408"/>
    </source>
</evidence>
<dbReference type="PANTHER" id="PTHR43377:SF1">
    <property type="entry name" value="BILIVERDIN REDUCTASE A"/>
    <property type="match status" value="1"/>
</dbReference>
<dbReference type="Gene3D" id="3.40.50.720">
    <property type="entry name" value="NAD(P)-binding Rossmann-like Domain"/>
    <property type="match status" value="1"/>
</dbReference>
<keyword evidence="3" id="KW-1185">Reference proteome</keyword>
<accession>A0AAD5PL44</accession>
<organism evidence="2 3">
    <name type="scientific">Daphnia sinensis</name>
    <dbReference type="NCBI Taxonomy" id="1820382"/>
    <lineage>
        <taxon>Eukaryota</taxon>
        <taxon>Metazoa</taxon>
        <taxon>Ecdysozoa</taxon>
        <taxon>Arthropoda</taxon>
        <taxon>Crustacea</taxon>
        <taxon>Branchiopoda</taxon>
        <taxon>Diplostraca</taxon>
        <taxon>Cladocera</taxon>
        <taxon>Anomopoda</taxon>
        <taxon>Daphniidae</taxon>
        <taxon>Daphnia</taxon>
        <taxon>Daphnia similis group</taxon>
    </lineage>
</organism>
<feature type="domain" description="Gfo/Idh/MocA-like oxidoreductase N-terminal" evidence="1">
    <location>
        <begin position="107"/>
        <end position="224"/>
    </location>
</feature>
<name>A0AAD5PL44_9CRUS</name>
<dbReference type="InterPro" id="IPR000683">
    <property type="entry name" value="Gfo/Idh/MocA-like_OxRdtase_N"/>
</dbReference>
<dbReference type="Proteomes" id="UP000820818">
    <property type="component" value="Unassembled WGS sequence"/>
</dbReference>